<gene>
    <name evidence="2" type="ORF">DB32_001097</name>
</gene>
<evidence type="ECO:0000313" key="2">
    <source>
        <dbReference type="EMBL" id="AKF03948.1"/>
    </source>
</evidence>
<accession>A0A0F6VZZ4</accession>
<dbReference type="EMBL" id="CP011125">
    <property type="protein sequence ID" value="AKF03948.1"/>
    <property type="molecule type" value="Genomic_DNA"/>
</dbReference>
<proteinExistence type="predicted"/>
<dbReference type="AlphaFoldDB" id="A0A0F6VZZ4"/>
<dbReference type="InterPro" id="IPR037883">
    <property type="entry name" value="Knr4/Smi1-like_sf"/>
</dbReference>
<dbReference type="Proteomes" id="UP000034883">
    <property type="component" value="Chromosome"/>
</dbReference>
<organism evidence="2 3">
    <name type="scientific">Sandaracinus amylolyticus</name>
    <dbReference type="NCBI Taxonomy" id="927083"/>
    <lineage>
        <taxon>Bacteria</taxon>
        <taxon>Pseudomonadati</taxon>
        <taxon>Myxococcota</taxon>
        <taxon>Polyangia</taxon>
        <taxon>Polyangiales</taxon>
        <taxon>Sandaracinaceae</taxon>
        <taxon>Sandaracinus</taxon>
    </lineage>
</organism>
<sequence>MSIQALFPRARLAPPATEQAIAAAEATLGVRFPAQLRRFYLECDGFREDRGNAKYLLSLAEPDSVGSLVATTRFYWEEWPGFFPELDFRPFVFFGFSGGDDVWAIDWSRGDRIIRYHHHLGAEYEVAGRDILEVWRADYAQ</sequence>
<feature type="domain" description="Knr4/Smi1-like" evidence="1">
    <location>
        <begin position="15"/>
        <end position="138"/>
    </location>
</feature>
<name>A0A0F6VZZ4_9BACT</name>
<dbReference type="SMART" id="SM00860">
    <property type="entry name" value="SMI1_KNR4"/>
    <property type="match status" value="1"/>
</dbReference>
<dbReference type="InterPro" id="IPR018958">
    <property type="entry name" value="Knr4/Smi1-like_dom"/>
</dbReference>
<dbReference type="KEGG" id="samy:DB32_001097"/>
<evidence type="ECO:0000313" key="3">
    <source>
        <dbReference type="Proteomes" id="UP000034883"/>
    </source>
</evidence>
<evidence type="ECO:0000259" key="1">
    <source>
        <dbReference type="SMART" id="SM00860"/>
    </source>
</evidence>
<reference evidence="2 3" key="1">
    <citation type="submission" date="2015-03" db="EMBL/GenBank/DDBJ databases">
        <title>Genome assembly of Sandaracinus amylolyticus DSM 53668.</title>
        <authorList>
            <person name="Sharma G."/>
            <person name="Subramanian S."/>
        </authorList>
    </citation>
    <scope>NUCLEOTIDE SEQUENCE [LARGE SCALE GENOMIC DNA]</scope>
    <source>
        <strain evidence="2 3">DSM 53668</strain>
    </source>
</reference>
<protein>
    <recommendedName>
        <fullName evidence="1">Knr4/Smi1-like domain-containing protein</fullName>
    </recommendedName>
</protein>
<dbReference type="RefSeq" id="WP_169791351.1">
    <property type="nucleotide sequence ID" value="NZ_CP011125.1"/>
</dbReference>
<dbReference type="Pfam" id="PF09346">
    <property type="entry name" value="SMI1_KNR4"/>
    <property type="match status" value="1"/>
</dbReference>
<dbReference type="Gene3D" id="3.40.1580.10">
    <property type="entry name" value="SMI1/KNR4-like"/>
    <property type="match status" value="1"/>
</dbReference>
<keyword evidence="3" id="KW-1185">Reference proteome</keyword>
<dbReference type="SUPFAM" id="SSF160631">
    <property type="entry name" value="SMI1/KNR4-like"/>
    <property type="match status" value="1"/>
</dbReference>